<dbReference type="STRING" id="34103.SAMN05421778_101100"/>
<protein>
    <submittedName>
        <fullName evidence="1">Uncharacterized protein</fullName>
    </submittedName>
</protein>
<reference evidence="1 2" key="1">
    <citation type="journal article" date="2014" name="FEMS Microbiol. Ecol.">
        <title>Sphaerotilus natans encrusted with nanoball-shaped Fe(III) oxide minerals formed by nitrate-reducing mixotrophic Fe(II) oxidation.</title>
        <authorList>
            <person name="Park S."/>
            <person name="Kim D.H."/>
            <person name="Lee J.H."/>
            <person name="Hur H.G."/>
        </authorList>
    </citation>
    <scope>NUCLEOTIDE SEQUENCE [LARGE SCALE GENOMIC DNA]</scope>
    <source>
        <strain evidence="1 2">DSM 6575</strain>
    </source>
</reference>
<dbReference type="EMBL" id="AZRA01000027">
    <property type="protein sequence ID" value="KDB53355.1"/>
    <property type="molecule type" value="Genomic_DNA"/>
</dbReference>
<gene>
    <name evidence="1" type="ORF">X805_11910</name>
</gene>
<dbReference type="eggNOG" id="ENOG5033CVY">
    <property type="taxonomic scope" value="Bacteria"/>
</dbReference>
<keyword evidence="2" id="KW-1185">Reference proteome</keyword>
<accession>A0A059KPQ7</accession>
<organism evidence="1 2">
    <name type="scientific">Sphaerotilus natans subsp. natans DSM 6575</name>
    <dbReference type="NCBI Taxonomy" id="1286631"/>
    <lineage>
        <taxon>Bacteria</taxon>
        <taxon>Pseudomonadati</taxon>
        <taxon>Pseudomonadota</taxon>
        <taxon>Betaproteobacteria</taxon>
        <taxon>Burkholderiales</taxon>
        <taxon>Sphaerotilaceae</taxon>
        <taxon>Sphaerotilus</taxon>
    </lineage>
</organism>
<name>A0A059KPQ7_9BURK</name>
<evidence type="ECO:0000313" key="2">
    <source>
        <dbReference type="Proteomes" id="UP000026714"/>
    </source>
</evidence>
<comment type="caution">
    <text evidence="1">The sequence shown here is derived from an EMBL/GenBank/DDBJ whole genome shotgun (WGS) entry which is preliminary data.</text>
</comment>
<dbReference type="RefSeq" id="WP_037479345.1">
    <property type="nucleotide sequence ID" value="NZ_AZRA01000027.1"/>
</dbReference>
<dbReference type="AlphaFoldDB" id="A0A059KPQ7"/>
<sequence>MATEALSLRRRAACAALSPVLDEEALLDALRLQHQSMRGDAVADIIRYIDQVAQQHHIEAPLRKKLYETFYKALRLPEDQLPMDPWPMMYPQAPATSAPAAPATTAPVTAPPVAAAAAIHPVASAMQAAGIAPGPAPMATPTAPAPATAAALPPEQAVCADLMRSALAEVQRFHPGALQDLGDSALNLIDTLKVPLSLRRALRELWTRPLQAHWVLDLPAAELSQVVHLLYMALCEALGPVEADQVLTRAVRAAEQGPLARQFSPRRLL</sequence>
<proteinExistence type="predicted"/>
<evidence type="ECO:0000313" key="1">
    <source>
        <dbReference type="EMBL" id="KDB53355.1"/>
    </source>
</evidence>
<dbReference type="Proteomes" id="UP000026714">
    <property type="component" value="Unassembled WGS sequence"/>
</dbReference>